<protein>
    <submittedName>
        <fullName evidence="6">Methyltransferase type 11</fullName>
    </submittedName>
</protein>
<dbReference type="HOGENOM" id="CLU_929528_0_0_5"/>
<keyword evidence="3" id="KW-0949">S-adenosyl-L-methionine</keyword>
<dbReference type="CDD" id="cd02440">
    <property type="entry name" value="AdoMet_MTases"/>
    <property type="match status" value="1"/>
</dbReference>
<dbReference type="EMBL" id="JENY01000028">
    <property type="protein sequence ID" value="EXL02819.1"/>
    <property type="molecule type" value="Genomic_DNA"/>
</dbReference>
<dbReference type="InterPro" id="IPR041698">
    <property type="entry name" value="Methyltransf_25"/>
</dbReference>
<feature type="transmembrane region" description="Helical" evidence="4">
    <location>
        <begin position="44"/>
        <end position="69"/>
    </location>
</feature>
<comment type="caution">
    <text evidence="6">The sequence shown here is derived from an EMBL/GenBank/DDBJ whole genome shotgun (WGS) entry which is preliminary data.</text>
</comment>
<dbReference type="GO" id="GO:0008168">
    <property type="term" value="F:methyltransferase activity"/>
    <property type="evidence" value="ECO:0007669"/>
    <property type="project" value="UniProtKB-KW"/>
</dbReference>
<dbReference type="eggNOG" id="COG2226">
    <property type="taxonomic scope" value="Bacteria"/>
</dbReference>
<dbReference type="SUPFAM" id="SSF53335">
    <property type="entry name" value="S-adenosyl-L-methionine-dependent methyltransferases"/>
    <property type="match status" value="1"/>
</dbReference>
<evidence type="ECO:0000256" key="2">
    <source>
        <dbReference type="ARBA" id="ARBA00022679"/>
    </source>
</evidence>
<accession>A0A011SUD3</accession>
<evidence type="ECO:0000256" key="3">
    <source>
        <dbReference type="ARBA" id="ARBA00022691"/>
    </source>
</evidence>
<evidence type="ECO:0000256" key="4">
    <source>
        <dbReference type="SAM" id="Phobius"/>
    </source>
</evidence>
<sequence>MTASGRHLHGIATPVARKHIVAVVAIKLLIVGVVLVVLKLGGGYLGLGLGAFMAHVVVLAAVAAFLFLWGGLRHGVLVENPEHRAGGHSRGIVLHDAARYDHLARILTFGREGRFRDLMLRPAGLPPGEDVLDVACGTGTLAIAAARKVGPTGSVTGLDASQGMIERAQSKARQAGLDLTFVQGTAQELPFEDRRFDVVIGTLMLHHLSKPTRAAFACEALRVLRPGGRLVLIDFGRPVRRSRLPRLHRHGHVDMEAIGSLLKDNGFADIETGDVGTKNLRYVIARPIAQRLAISSPGG</sequence>
<keyword evidence="1 6" id="KW-0489">Methyltransferase</keyword>
<keyword evidence="4" id="KW-1133">Transmembrane helix</keyword>
<reference evidence="6 7" key="1">
    <citation type="submission" date="2014-02" db="EMBL/GenBank/DDBJ databases">
        <title>Aquamicrobium defluvii Genome sequencing.</title>
        <authorList>
            <person name="Wang X."/>
        </authorList>
    </citation>
    <scope>NUCLEOTIDE SEQUENCE [LARGE SCALE GENOMIC DNA]</scope>
    <source>
        <strain evidence="6 7">W13Z1</strain>
    </source>
</reference>
<dbReference type="RefSeq" id="WP_051520713.1">
    <property type="nucleotide sequence ID" value="NZ_KK073900.1"/>
</dbReference>
<dbReference type="Pfam" id="PF13649">
    <property type="entry name" value="Methyltransf_25"/>
    <property type="match status" value="1"/>
</dbReference>
<name>A0A011SUD3_9HYPH</name>
<dbReference type="AlphaFoldDB" id="A0A011SUD3"/>
<dbReference type="InterPro" id="IPR023576">
    <property type="entry name" value="UbiE/COQ5_MeTrFase_CS"/>
</dbReference>
<dbReference type="InterPro" id="IPR029063">
    <property type="entry name" value="SAM-dependent_MTases_sf"/>
</dbReference>
<keyword evidence="4" id="KW-0472">Membrane</keyword>
<organism evidence="6 7">
    <name type="scientific">Aquamicrobium defluvii</name>
    <dbReference type="NCBI Taxonomy" id="69279"/>
    <lineage>
        <taxon>Bacteria</taxon>
        <taxon>Pseudomonadati</taxon>
        <taxon>Pseudomonadota</taxon>
        <taxon>Alphaproteobacteria</taxon>
        <taxon>Hyphomicrobiales</taxon>
        <taxon>Phyllobacteriaceae</taxon>
        <taxon>Aquamicrobium</taxon>
    </lineage>
</organism>
<dbReference type="STRING" id="69279.BG36_13475"/>
<keyword evidence="4" id="KW-0812">Transmembrane</keyword>
<dbReference type="PROSITE" id="PS01184">
    <property type="entry name" value="UBIE_2"/>
    <property type="match status" value="1"/>
</dbReference>
<evidence type="ECO:0000259" key="5">
    <source>
        <dbReference type="Pfam" id="PF13649"/>
    </source>
</evidence>
<gene>
    <name evidence="6" type="ORF">BG36_13475</name>
</gene>
<keyword evidence="2 6" id="KW-0808">Transferase</keyword>
<dbReference type="Gene3D" id="3.40.50.150">
    <property type="entry name" value="Vaccinia Virus protein VP39"/>
    <property type="match status" value="1"/>
</dbReference>
<feature type="transmembrane region" description="Helical" evidence="4">
    <location>
        <begin position="20"/>
        <end position="38"/>
    </location>
</feature>
<dbReference type="Proteomes" id="UP000019849">
    <property type="component" value="Unassembled WGS sequence"/>
</dbReference>
<dbReference type="PANTHER" id="PTHR43591">
    <property type="entry name" value="METHYLTRANSFERASE"/>
    <property type="match status" value="1"/>
</dbReference>
<dbReference type="GO" id="GO:0032259">
    <property type="term" value="P:methylation"/>
    <property type="evidence" value="ECO:0007669"/>
    <property type="project" value="UniProtKB-KW"/>
</dbReference>
<proteinExistence type="predicted"/>
<feature type="domain" description="Methyltransferase" evidence="5">
    <location>
        <begin position="131"/>
        <end position="228"/>
    </location>
</feature>
<evidence type="ECO:0000313" key="7">
    <source>
        <dbReference type="Proteomes" id="UP000019849"/>
    </source>
</evidence>
<dbReference type="PATRIC" id="fig|69279.3.peg.3788"/>
<evidence type="ECO:0000256" key="1">
    <source>
        <dbReference type="ARBA" id="ARBA00022603"/>
    </source>
</evidence>
<evidence type="ECO:0000313" key="6">
    <source>
        <dbReference type="EMBL" id="EXL02819.1"/>
    </source>
</evidence>